<evidence type="ECO:0000256" key="3">
    <source>
        <dbReference type="ARBA" id="ARBA00022448"/>
    </source>
</evidence>
<gene>
    <name evidence="9" type="ORF">CTKZ_33250</name>
</gene>
<comment type="similarity">
    <text evidence="2">Belongs to the FliH family.</text>
</comment>
<dbReference type="PANTHER" id="PTHR34982:SF1">
    <property type="entry name" value="FLAGELLAR ASSEMBLY PROTEIN FLIH"/>
    <property type="match status" value="1"/>
</dbReference>
<keyword evidence="3" id="KW-0813">Transport</keyword>
<feature type="region of interest" description="Disordered" evidence="7">
    <location>
        <begin position="1"/>
        <end position="22"/>
    </location>
</feature>
<protein>
    <recommendedName>
        <fullName evidence="8">Flagellar assembly protein FliH/Type III secretion system HrpE domain-containing protein</fullName>
    </recommendedName>
</protein>
<dbReference type="PANTHER" id="PTHR34982">
    <property type="entry name" value="YOP PROTEINS TRANSLOCATION PROTEIN L"/>
    <property type="match status" value="1"/>
</dbReference>
<proteinExistence type="inferred from homology"/>
<feature type="domain" description="Flagellar assembly protein FliH/Type III secretion system HrpE" evidence="8">
    <location>
        <begin position="141"/>
        <end position="266"/>
    </location>
</feature>
<evidence type="ECO:0000256" key="1">
    <source>
        <dbReference type="ARBA" id="ARBA00003041"/>
    </source>
</evidence>
<dbReference type="AlphaFoldDB" id="A0A401V4B7"/>
<comment type="function">
    <text evidence="1">Needed for flagellar regrowth and assembly.</text>
</comment>
<dbReference type="InterPro" id="IPR018035">
    <property type="entry name" value="Flagellar_FliH/T3SS_HrpE"/>
</dbReference>
<keyword evidence="6" id="KW-1006">Bacterial flagellum protein export</keyword>
<evidence type="ECO:0000256" key="5">
    <source>
        <dbReference type="ARBA" id="ARBA00022927"/>
    </source>
</evidence>
<evidence type="ECO:0000313" key="9">
    <source>
        <dbReference type="EMBL" id="GCD21763.1"/>
    </source>
</evidence>
<dbReference type="GO" id="GO:0044781">
    <property type="term" value="P:bacterial-type flagellum organization"/>
    <property type="evidence" value="ECO:0007669"/>
    <property type="project" value="UniProtKB-KW"/>
</dbReference>
<dbReference type="Proteomes" id="UP000288246">
    <property type="component" value="Unassembled WGS sequence"/>
</dbReference>
<evidence type="ECO:0000256" key="2">
    <source>
        <dbReference type="ARBA" id="ARBA00006602"/>
    </source>
</evidence>
<evidence type="ECO:0000256" key="7">
    <source>
        <dbReference type="SAM" id="MobiDB-lite"/>
    </source>
</evidence>
<sequence length="275" mass="27039">MPDLGFVPTPRPTPDATATPTTDVPAAAPVFAAALPGGAVVTPAVPVPAAFVATGATASPVARSAGDPVVFTPSPLAAASTVAPVIDRAASEAARAEGFAAGYAAGAREAARVAQEESVRVRAAAEQHRVAAQAALDHALDTLQAAASAAAARTVPVVAEVDRRLHAAALDLATAVLGIELADHAQGARAALARVLAQVDPAEPVTVRMHPDDLAAVPAATSATGGTAPTLPATVTLVADATLAAGDAVAELPDGYLDARVTTALARARAALEQA</sequence>
<accession>A0A401V4B7</accession>
<organism evidence="9 10">
    <name type="scientific">Cellulomonas algicola</name>
    <dbReference type="NCBI Taxonomy" id="2071633"/>
    <lineage>
        <taxon>Bacteria</taxon>
        <taxon>Bacillati</taxon>
        <taxon>Actinomycetota</taxon>
        <taxon>Actinomycetes</taxon>
        <taxon>Micrococcales</taxon>
        <taxon>Cellulomonadaceae</taxon>
        <taxon>Cellulomonas</taxon>
    </lineage>
</organism>
<keyword evidence="10" id="KW-1185">Reference proteome</keyword>
<evidence type="ECO:0000256" key="4">
    <source>
        <dbReference type="ARBA" id="ARBA00022795"/>
    </source>
</evidence>
<evidence type="ECO:0000256" key="6">
    <source>
        <dbReference type="ARBA" id="ARBA00023225"/>
    </source>
</evidence>
<dbReference type="EMBL" id="BHYL01000341">
    <property type="protein sequence ID" value="GCD21763.1"/>
    <property type="molecule type" value="Genomic_DNA"/>
</dbReference>
<dbReference type="RefSeq" id="WP_124344288.1">
    <property type="nucleotide sequence ID" value="NZ_BHYL01000341.1"/>
</dbReference>
<reference evidence="9 10" key="1">
    <citation type="submission" date="2018-11" db="EMBL/GenBank/DDBJ databases">
        <title>Draft genome sequence of Cellulomonas takizawaensis strain TKZ-21.</title>
        <authorList>
            <person name="Yamamura H."/>
            <person name="Hayashi T."/>
            <person name="Hamada M."/>
            <person name="Serisawa Y."/>
            <person name="Matsuyama K."/>
            <person name="Nakagawa Y."/>
            <person name="Otoguro M."/>
            <person name="Yanagida F."/>
            <person name="Hayakawa M."/>
        </authorList>
    </citation>
    <scope>NUCLEOTIDE SEQUENCE [LARGE SCALE GENOMIC DNA]</scope>
    <source>
        <strain evidence="9 10">TKZ-21</strain>
    </source>
</reference>
<keyword evidence="5" id="KW-0653">Protein transport</keyword>
<dbReference type="GO" id="GO:0015031">
    <property type="term" value="P:protein transport"/>
    <property type="evidence" value="ECO:0007669"/>
    <property type="project" value="UniProtKB-KW"/>
</dbReference>
<dbReference type="GO" id="GO:0005829">
    <property type="term" value="C:cytosol"/>
    <property type="evidence" value="ECO:0007669"/>
    <property type="project" value="TreeGrafter"/>
</dbReference>
<dbReference type="Pfam" id="PF02108">
    <property type="entry name" value="FliH"/>
    <property type="match status" value="1"/>
</dbReference>
<dbReference type="InterPro" id="IPR051472">
    <property type="entry name" value="T3SS_Stator/FliH"/>
</dbReference>
<keyword evidence="4" id="KW-1005">Bacterial flagellum biogenesis</keyword>
<comment type="caution">
    <text evidence="9">The sequence shown here is derived from an EMBL/GenBank/DDBJ whole genome shotgun (WGS) entry which is preliminary data.</text>
</comment>
<evidence type="ECO:0000313" key="10">
    <source>
        <dbReference type="Proteomes" id="UP000288246"/>
    </source>
</evidence>
<evidence type="ECO:0000259" key="8">
    <source>
        <dbReference type="Pfam" id="PF02108"/>
    </source>
</evidence>
<name>A0A401V4B7_9CELL</name>